<comment type="caution">
    <text evidence="1">The sequence shown here is derived from an EMBL/GenBank/DDBJ whole genome shotgun (WGS) entry which is preliminary data.</text>
</comment>
<evidence type="ECO:0000313" key="2">
    <source>
        <dbReference type="Proteomes" id="UP000887116"/>
    </source>
</evidence>
<organism evidence="1 2">
    <name type="scientific">Trichonephila clavata</name>
    <name type="common">Joro spider</name>
    <name type="synonym">Nephila clavata</name>
    <dbReference type="NCBI Taxonomy" id="2740835"/>
    <lineage>
        <taxon>Eukaryota</taxon>
        <taxon>Metazoa</taxon>
        <taxon>Ecdysozoa</taxon>
        <taxon>Arthropoda</taxon>
        <taxon>Chelicerata</taxon>
        <taxon>Arachnida</taxon>
        <taxon>Araneae</taxon>
        <taxon>Araneomorphae</taxon>
        <taxon>Entelegynae</taxon>
        <taxon>Araneoidea</taxon>
        <taxon>Nephilidae</taxon>
        <taxon>Trichonephila</taxon>
    </lineage>
</organism>
<dbReference type="EMBL" id="BMAO01020786">
    <property type="protein sequence ID" value="GFQ69874.1"/>
    <property type="molecule type" value="Genomic_DNA"/>
</dbReference>
<name>A0A8X6KCZ3_TRICU</name>
<evidence type="ECO:0000313" key="1">
    <source>
        <dbReference type="EMBL" id="GFQ69874.1"/>
    </source>
</evidence>
<dbReference type="Proteomes" id="UP000887116">
    <property type="component" value="Unassembled WGS sequence"/>
</dbReference>
<protein>
    <submittedName>
        <fullName evidence="1">Uncharacterized protein</fullName>
    </submittedName>
</protein>
<dbReference type="OrthoDB" id="8300647at2759"/>
<gene>
    <name evidence="1" type="ORF">TNCT_378071</name>
</gene>
<reference evidence="1" key="1">
    <citation type="submission" date="2020-07" db="EMBL/GenBank/DDBJ databases">
        <title>Multicomponent nature underlies the extraordinary mechanical properties of spider dragline silk.</title>
        <authorList>
            <person name="Kono N."/>
            <person name="Nakamura H."/>
            <person name="Mori M."/>
            <person name="Yoshida Y."/>
            <person name="Ohtoshi R."/>
            <person name="Malay A.D."/>
            <person name="Moran D.A.P."/>
            <person name="Tomita M."/>
            <person name="Numata K."/>
            <person name="Arakawa K."/>
        </authorList>
    </citation>
    <scope>NUCLEOTIDE SEQUENCE</scope>
</reference>
<sequence length="81" mass="9586">MILHLTRTLRFPWCDVVYSAVTVDTSFSPLEPFFDVKRRVRGYKYEINVKMPNLINSFNKHMGGMDHHDWLDGLYSIKIHS</sequence>
<proteinExistence type="predicted"/>
<dbReference type="AlphaFoldDB" id="A0A8X6KCZ3"/>
<accession>A0A8X6KCZ3</accession>
<keyword evidence="2" id="KW-1185">Reference proteome</keyword>